<dbReference type="EMBL" id="BAAAQM010000027">
    <property type="protein sequence ID" value="GAA1980799.1"/>
    <property type="molecule type" value="Genomic_DNA"/>
</dbReference>
<dbReference type="Gene3D" id="3.40.50.2000">
    <property type="entry name" value="Glycogen Phosphorylase B"/>
    <property type="match status" value="2"/>
</dbReference>
<protein>
    <submittedName>
        <fullName evidence="6">Glycosyltransferase family 1 protein</fullName>
    </submittedName>
</protein>
<dbReference type="InterPro" id="IPR001296">
    <property type="entry name" value="Glyco_trans_1"/>
</dbReference>
<evidence type="ECO:0000256" key="2">
    <source>
        <dbReference type="ARBA" id="ARBA00022679"/>
    </source>
</evidence>
<sequence length="463" mass="48932">MMNIRVPPDGPILCSVRIAVITESFLPRVNGVTNSVCRVLEQFAAHGHQALVVAAKPGPAEYAGHEVAAVGGFALPGYRSFVVGLPMARLVRRLREFQPDVVYLASPVSLGWAGATAARRLGIPCVAVFQTDVAGFARRYGLRGTDKVIWSWLRRIHAQAELTLVPSTATMKLLDDHGFPRLALWRRGVDAERFHPRYRDERLRHAVAPNRETVVGYVGRLAPEKRVDLLANLSGLPGIRLVVVGDGPAEGRLREALPTATFTGFLDGLELSRAYASLDVFVHTGADETFCQSVQEAMASGVPVVAPAAGGPLDLVTPGRTGLLYEPDSVYELRAAVMRLAANRDLRDLYGLNARAEVEGRTWSAVGDQLLRHLEAVVGGHGPVAFGTPSVPVAERSGGDAVFITTTIAANAGTGSTSAAQTAPAVQPAPAAQTAAAQLAATQTAAAQTAPPAHPPTDLETAA</sequence>
<proteinExistence type="predicted"/>
<dbReference type="PANTHER" id="PTHR45947:SF3">
    <property type="entry name" value="SULFOQUINOVOSYL TRANSFERASE SQD2"/>
    <property type="match status" value="1"/>
</dbReference>
<feature type="region of interest" description="Disordered" evidence="3">
    <location>
        <begin position="437"/>
        <end position="463"/>
    </location>
</feature>
<feature type="domain" description="Glycosyltransferase subfamily 4-like N-terminal" evidence="5">
    <location>
        <begin position="29"/>
        <end position="193"/>
    </location>
</feature>
<organism evidence="6 7">
    <name type="scientific">Catenulispora subtropica</name>
    <dbReference type="NCBI Taxonomy" id="450798"/>
    <lineage>
        <taxon>Bacteria</taxon>
        <taxon>Bacillati</taxon>
        <taxon>Actinomycetota</taxon>
        <taxon>Actinomycetes</taxon>
        <taxon>Catenulisporales</taxon>
        <taxon>Catenulisporaceae</taxon>
        <taxon>Catenulispora</taxon>
    </lineage>
</organism>
<keyword evidence="1" id="KW-0328">Glycosyltransferase</keyword>
<keyword evidence="7" id="KW-1185">Reference proteome</keyword>
<accession>A0ABN2S5N9</accession>
<dbReference type="SUPFAM" id="SSF53756">
    <property type="entry name" value="UDP-Glycosyltransferase/glycogen phosphorylase"/>
    <property type="match status" value="1"/>
</dbReference>
<dbReference type="InterPro" id="IPR028098">
    <property type="entry name" value="Glyco_trans_4-like_N"/>
</dbReference>
<gene>
    <name evidence="6" type="ORF">GCM10009838_47500</name>
</gene>
<evidence type="ECO:0000313" key="7">
    <source>
        <dbReference type="Proteomes" id="UP001499854"/>
    </source>
</evidence>
<dbReference type="InterPro" id="IPR050194">
    <property type="entry name" value="Glycosyltransferase_grp1"/>
</dbReference>
<keyword evidence="2" id="KW-0808">Transferase</keyword>
<evidence type="ECO:0000256" key="1">
    <source>
        <dbReference type="ARBA" id="ARBA00022676"/>
    </source>
</evidence>
<evidence type="ECO:0000259" key="5">
    <source>
        <dbReference type="Pfam" id="PF13439"/>
    </source>
</evidence>
<dbReference type="PANTHER" id="PTHR45947">
    <property type="entry name" value="SULFOQUINOVOSYL TRANSFERASE SQD2"/>
    <property type="match status" value="1"/>
</dbReference>
<evidence type="ECO:0000256" key="3">
    <source>
        <dbReference type="SAM" id="MobiDB-lite"/>
    </source>
</evidence>
<feature type="compositionally biased region" description="Low complexity" evidence="3">
    <location>
        <begin position="437"/>
        <end position="451"/>
    </location>
</feature>
<comment type="caution">
    <text evidence="6">The sequence shown here is derived from an EMBL/GenBank/DDBJ whole genome shotgun (WGS) entry which is preliminary data.</text>
</comment>
<evidence type="ECO:0000313" key="6">
    <source>
        <dbReference type="EMBL" id="GAA1980799.1"/>
    </source>
</evidence>
<dbReference type="CDD" id="cd03814">
    <property type="entry name" value="GT4-like"/>
    <property type="match status" value="1"/>
</dbReference>
<name>A0ABN2S5N9_9ACTN</name>
<dbReference type="Pfam" id="PF13439">
    <property type="entry name" value="Glyco_transf_4"/>
    <property type="match status" value="1"/>
</dbReference>
<reference evidence="6 7" key="1">
    <citation type="journal article" date="2019" name="Int. J. Syst. Evol. Microbiol.">
        <title>The Global Catalogue of Microorganisms (GCM) 10K type strain sequencing project: providing services to taxonomists for standard genome sequencing and annotation.</title>
        <authorList>
            <consortium name="The Broad Institute Genomics Platform"/>
            <consortium name="The Broad Institute Genome Sequencing Center for Infectious Disease"/>
            <person name="Wu L."/>
            <person name="Ma J."/>
        </authorList>
    </citation>
    <scope>NUCLEOTIDE SEQUENCE [LARGE SCALE GENOMIC DNA]</scope>
    <source>
        <strain evidence="6 7">JCM 16013</strain>
    </source>
</reference>
<evidence type="ECO:0000259" key="4">
    <source>
        <dbReference type="Pfam" id="PF00534"/>
    </source>
</evidence>
<dbReference type="Pfam" id="PF00534">
    <property type="entry name" value="Glycos_transf_1"/>
    <property type="match status" value="1"/>
</dbReference>
<dbReference type="Proteomes" id="UP001499854">
    <property type="component" value="Unassembled WGS sequence"/>
</dbReference>
<feature type="domain" description="Glycosyl transferase family 1" evidence="4">
    <location>
        <begin position="207"/>
        <end position="355"/>
    </location>
</feature>